<dbReference type="Pfam" id="PF25656">
    <property type="entry name" value="DUF7945"/>
    <property type="match status" value="1"/>
</dbReference>
<dbReference type="AlphaFoldDB" id="F6EYH7"/>
<proteinExistence type="predicted"/>
<evidence type="ECO:0000313" key="1">
    <source>
        <dbReference type="EMBL" id="AEG49179.1"/>
    </source>
</evidence>
<name>F6EYH7_SPHCR</name>
<dbReference type="KEGG" id="sch:Sphch_1491"/>
<dbReference type="InterPro" id="IPR057705">
    <property type="entry name" value="DUF7945"/>
</dbReference>
<dbReference type="NCBIfam" id="NF047838">
    <property type="entry name" value="SCO4402_fam"/>
    <property type="match status" value="1"/>
</dbReference>
<dbReference type="EMBL" id="CP002798">
    <property type="protein sequence ID" value="AEG49179.1"/>
    <property type="molecule type" value="Genomic_DNA"/>
</dbReference>
<reference evidence="1 2" key="1">
    <citation type="submission" date="2011-05" db="EMBL/GenBank/DDBJ databases">
        <title>Complete sequence of chromosome 1 of Sphingobium chlorophenolicum L-1.</title>
        <authorList>
            <consortium name="US DOE Joint Genome Institute"/>
            <person name="Lucas S."/>
            <person name="Han J."/>
            <person name="Lapidus A."/>
            <person name="Cheng J.-F."/>
            <person name="Goodwin L."/>
            <person name="Pitluck S."/>
            <person name="Peters L."/>
            <person name="Daligault H."/>
            <person name="Han C."/>
            <person name="Tapia R."/>
            <person name="Land M."/>
            <person name="Hauser L."/>
            <person name="Kyrpides N."/>
            <person name="Ivanova N."/>
            <person name="Pagani I."/>
            <person name="Turner P."/>
            <person name="Copley S."/>
            <person name="Woyke T."/>
        </authorList>
    </citation>
    <scope>NUCLEOTIDE SEQUENCE [LARGE SCALE GENOMIC DNA]</scope>
    <source>
        <strain evidence="1 2">L-1</strain>
    </source>
</reference>
<evidence type="ECO:0000313" key="2">
    <source>
        <dbReference type="Proteomes" id="UP000007150"/>
    </source>
</evidence>
<sequence>MEHNENNSPCVSLPRKRVEMIEIMKELSDVDRQRRLWISHKDRPLSSGFDEVVHFLFDDTDLAENSNLEIGRILLNAAEAVMIKEICDLITEMIDRIGDQISMVYINDEKWNDIVIASRKFLKEMNIE</sequence>
<accession>F6EYH7</accession>
<dbReference type="HOGENOM" id="CLU_156441_0_0_5"/>
<dbReference type="Proteomes" id="UP000007150">
    <property type="component" value="Chromosome 1"/>
</dbReference>
<keyword evidence="2" id="KW-1185">Reference proteome</keyword>
<organism evidence="1 2">
    <name type="scientific">Sphingobium chlorophenolicum L-1</name>
    <dbReference type="NCBI Taxonomy" id="690566"/>
    <lineage>
        <taxon>Bacteria</taxon>
        <taxon>Pseudomonadati</taxon>
        <taxon>Pseudomonadota</taxon>
        <taxon>Alphaproteobacteria</taxon>
        <taxon>Sphingomonadales</taxon>
        <taxon>Sphingomonadaceae</taxon>
        <taxon>Sphingobium</taxon>
    </lineage>
</organism>
<gene>
    <name evidence="1" type="ORF">Sphch_1491</name>
</gene>
<protein>
    <submittedName>
        <fullName evidence="1">Uncharacterized protein</fullName>
    </submittedName>
</protein>